<dbReference type="Gene3D" id="1.20.1270.110">
    <property type="entry name" value="Uncharacterised protein family UPF0058"/>
    <property type="match status" value="1"/>
</dbReference>
<organism evidence="1 2">
    <name type="scientific">Halobium salinum</name>
    <dbReference type="NCBI Taxonomy" id="1364940"/>
    <lineage>
        <taxon>Archaea</taxon>
        <taxon>Methanobacteriati</taxon>
        <taxon>Methanobacteriota</taxon>
        <taxon>Stenosarchaea group</taxon>
        <taxon>Halobacteria</taxon>
        <taxon>Halobacteriales</taxon>
        <taxon>Haloferacaceae</taxon>
        <taxon>Halobium</taxon>
    </lineage>
</organism>
<keyword evidence="2" id="KW-1185">Reference proteome</keyword>
<evidence type="ECO:0000313" key="2">
    <source>
        <dbReference type="Proteomes" id="UP001595921"/>
    </source>
</evidence>
<protein>
    <submittedName>
        <fullName evidence="1">UPF0058 family protein</fullName>
    </submittedName>
</protein>
<dbReference type="InterPro" id="IPR036519">
    <property type="entry name" value="UPF0058_sf"/>
</dbReference>
<proteinExistence type="predicted"/>
<dbReference type="AlphaFoldDB" id="A0ABD5P6H9"/>
<sequence length="82" mass="8883">MNKTELLHLHGLLVTVADDLRDEGVLTVADLEPYFELEVTPVALQASRSDHERAVQTLAAAISERIAAFASDGRDQPEQAVG</sequence>
<dbReference type="EMBL" id="JBHSDS010000001">
    <property type="protein sequence ID" value="MFC4356501.1"/>
    <property type="molecule type" value="Genomic_DNA"/>
</dbReference>
<reference evidence="1 2" key="1">
    <citation type="journal article" date="2019" name="Int. J. Syst. Evol. Microbiol.">
        <title>The Global Catalogue of Microorganisms (GCM) 10K type strain sequencing project: providing services to taxonomists for standard genome sequencing and annotation.</title>
        <authorList>
            <consortium name="The Broad Institute Genomics Platform"/>
            <consortium name="The Broad Institute Genome Sequencing Center for Infectious Disease"/>
            <person name="Wu L."/>
            <person name="Ma J."/>
        </authorList>
    </citation>
    <scope>NUCLEOTIDE SEQUENCE [LARGE SCALE GENOMIC DNA]</scope>
    <source>
        <strain evidence="1 2">CGMCC 1.12553</strain>
    </source>
</reference>
<evidence type="ECO:0000313" key="1">
    <source>
        <dbReference type="EMBL" id="MFC4356501.1"/>
    </source>
</evidence>
<comment type="caution">
    <text evidence="1">The sequence shown here is derived from an EMBL/GenBank/DDBJ whole genome shotgun (WGS) entry which is preliminary data.</text>
</comment>
<gene>
    <name evidence="1" type="ORF">ACFO0N_00895</name>
</gene>
<name>A0ABD5P6H9_9EURY</name>
<dbReference type="SUPFAM" id="SSF140371">
    <property type="entry name" value="Vng1086c-like"/>
    <property type="match status" value="1"/>
</dbReference>
<accession>A0ABD5P6H9</accession>
<dbReference type="InterPro" id="IPR002753">
    <property type="entry name" value="UPF0058"/>
</dbReference>
<dbReference type="Pfam" id="PF01893">
    <property type="entry name" value="UPF0058"/>
    <property type="match status" value="1"/>
</dbReference>
<dbReference type="Proteomes" id="UP001595921">
    <property type="component" value="Unassembled WGS sequence"/>
</dbReference>
<dbReference type="RefSeq" id="WP_267624854.1">
    <property type="nucleotide sequence ID" value="NZ_JAODIW010000010.1"/>
</dbReference>